<dbReference type="InterPro" id="IPR033490">
    <property type="entry name" value="LRP130"/>
</dbReference>
<keyword evidence="1" id="KW-0677">Repeat</keyword>
<dbReference type="Pfam" id="PF17177">
    <property type="entry name" value="PPR_long"/>
    <property type="match status" value="1"/>
</dbReference>
<sequence>MSALLRSAKFLRLFSGFARNFTAGPVRNEADNFLGNHKPQWQGIDTRTLSTQPSAVPLTVESSSGLQTLDRALQKLDLDIRKTGRISTREVEEIYEEVKVTGAISSSQSLLLIRCCGNLVAEELPEQRTQLAQNIWQTLQSIGVPMDISHYNALLRVYLENEHPFSPSEFLSYLRAQGVEPNRVTYQRLISRFCLLGDIEGATRILEHMKENGLAINEQVFNALVVGHARANDLESAQSMVAMMKRAHLEPSAETFRHLACAHAEQGDLAGVKATLEQAEREEVVLHDRDILEVIYSLTVAGHKQHLNEVLSGLKKSAGFNQEAVTVILRLVNAGHEDVGFSLLRTMVLPQSQSGEALSVGNFFIRQMVRARRVS</sequence>
<dbReference type="InterPro" id="IPR002885">
    <property type="entry name" value="PPR_rpt"/>
</dbReference>
<feature type="repeat" description="PPR" evidence="2">
    <location>
        <begin position="182"/>
        <end position="216"/>
    </location>
</feature>
<dbReference type="GO" id="GO:0070129">
    <property type="term" value="P:regulation of mitochondrial translation"/>
    <property type="evidence" value="ECO:0007669"/>
    <property type="project" value="TreeGrafter"/>
</dbReference>
<evidence type="ECO:0000256" key="1">
    <source>
        <dbReference type="ARBA" id="ARBA00022737"/>
    </source>
</evidence>
<dbReference type="Pfam" id="PF13812">
    <property type="entry name" value="PPR_3"/>
    <property type="match status" value="1"/>
</dbReference>
<dbReference type="PANTHER" id="PTHR46669">
    <property type="entry name" value="LEUCINE-RICH PPR MOTIF-CONTAINING PROTEIN, MITOCHONDRIAL"/>
    <property type="match status" value="1"/>
</dbReference>
<dbReference type="InterPro" id="IPR011990">
    <property type="entry name" value="TPR-like_helical_dom_sf"/>
</dbReference>
<feature type="domain" description="PROP1-like PPR" evidence="3">
    <location>
        <begin position="202"/>
        <end position="328"/>
    </location>
</feature>
<dbReference type="GO" id="GO:0005634">
    <property type="term" value="C:nucleus"/>
    <property type="evidence" value="ECO:0007669"/>
    <property type="project" value="TreeGrafter"/>
</dbReference>
<gene>
    <name evidence="4" type="primary">lrpprc_0</name>
    <name evidence="4" type="ORF">FJT64_015972</name>
</gene>
<name>A0A6A4X2J8_AMPAM</name>
<dbReference type="PROSITE" id="PS51375">
    <property type="entry name" value="PPR"/>
    <property type="match status" value="2"/>
</dbReference>
<evidence type="ECO:0000313" key="5">
    <source>
        <dbReference type="Proteomes" id="UP000440578"/>
    </source>
</evidence>
<comment type="caution">
    <text evidence="4">The sequence shown here is derived from an EMBL/GenBank/DDBJ whole genome shotgun (WGS) entry which is preliminary data.</text>
</comment>
<evidence type="ECO:0000259" key="3">
    <source>
        <dbReference type="Pfam" id="PF17177"/>
    </source>
</evidence>
<accession>A0A6A4X2J8</accession>
<dbReference type="Proteomes" id="UP000440578">
    <property type="component" value="Unassembled WGS sequence"/>
</dbReference>
<protein>
    <submittedName>
        <fullName evidence="4">Leucine-rich PPR motif-containing protein, mitochondrial</fullName>
    </submittedName>
</protein>
<keyword evidence="5" id="KW-1185">Reference proteome</keyword>
<evidence type="ECO:0000313" key="4">
    <source>
        <dbReference type="EMBL" id="KAF0313505.1"/>
    </source>
</evidence>
<dbReference type="GO" id="GO:0003730">
    <property type="term" value="F:mRNA 3'-UTR binding"/>
    <property type="evidence" value="ECO:0007669"/>
    <property type="project" value="TreeGrafter"/>
</dbReference>
<dbReference type="AlphaFoldDB" id="A0A6A4X2J8"/>
<proteinExistence type="predicted"/>
<feature type="repeat" description="PPR" evidence="2">
    <location>
        <begin position="217"/>
        <end position="251"/>
    </location>
</feature>
<organism evidence="4 5">
    <name type="scientific">Amphibalanus amphitrite</name>
    <name type="common">Striped barnacle</name>
    <name type="synonym">Balanus amphitrite</name>
    <dbReference type="NCBI Taxonomy" id="1232801"/>
    <lineage>
        <taxon>Eukaryota</taxon>
        <taxon>Metazoa</taxon>
        <taxon>Ecdysozoa</taxon>
        <taxon>Arthropoda</taxon>
        <taxon>Crustacea</taxon>
        <taxon>Multicrustacea</taxon>
        <taxon>Cirripedia</taxon>
        <taxon>Thoracica</taxon>
        <taxon>Thoracicalcarea</taxon>
        <taxon>Balanomorpha</taxon>
        <taxon>Balanoidea</taxon>
        <taxon>Balanidae</taxon>
        <taxon>Amphibalaninae</taxon>
        <taxon>Amphibalanus</taxon>
    </lineage>
</organism>
<reference evidence="4 5" key="1">
    <citation type="submission" date="2019-07" db="EMBL/GenBank/DDBJ databases">
        <title>Draft genome assembly of a fouling barnacle, Amphibalanus amphitrite (Darwin, 1854): The first reference genome for Thecostraca.</title>
        <authorList>
            <person name="Kim W."/>
        </authorList>
    </citation>
    <scope>NUCLEOTIDE SEQUENCE [LARGE SCALE GENOMIC DNA]</scope>
    <source>
        <strain evidence="4">SNU_AA5</strain>
        <tissue evidence="4">Soma without cirri and trophi</tissue>
    </source>
</reference>
<dbReference type="Gene3D" id="1.25.40.10">
    <property type="entry name" value="Tetratricopeptide repeat domain"/>
    <property type="match status" value="1"/>
</dbReference>
<evidence type="ECO:0000256" key="2">
    <source>
        <dbReference type="PROSITE-ProRule" id="PRU00708"/>
    </source>
</evidence>
<dbReference type="GO" id="GO:0005739">
    <property type="term" value="C:mitochondrion"/>
    <property type="evidence" value="ECO:0007669"/>
    <property type="project" value="TreeGrafter"/>
</dbReference>
<dbReference type="PANTHER" id="PTHR46669:SF1">
    <property type="entry name" value="LEUCINE-RICH PPR MOTIF-CONTAINING PROTEIN, MITOCHONDRIAL"/>
    <property type="match status" value="1"/>
</dbReference>
<dbReference type="OrthoDB" id="1899580at2759"/>
<dbReference type="NCBIfam" id="TIGR00756">
    <property type="entry name" value="PPR"/>
    <property type="match status" value="1"/>
</dbReference>
<dbReference type="InterPro" id="IPR033443">
    <property type="entry name" value="PROP1-like_PPR_dom"/>
</dbReference>
<dbReference type="EMBL" id="VIIS01000087">
    <property type="protein sequence ID" value="KAF0313505.1"/>
    <property type="molecule type" value="Genomic_DNA"/>
</dbReference>